<evidence type="ECO:0000313" key="3">
    <source>
        <dbReference type="EMBL" id="MFC2971895.1"/>
    </source>
</evidence>
<sequence>MPRSLRALFLALLPLTAALAADSHPEQRHDPHEHASLAAHEHGSAQLNLALDGPTLELEFTSPAMNLVGFEHAPRDEADKALVVTARGGLSKPLVLFGVPTAAACQVVRQELEGELFEEEQTEALEHSEIRATYRLDCAKPGALAGLDLSALFEAFPATQRIQVQLIGPHGQRGEELDPQHPRLNF</sequence>
<comment type="caution">
    <text evidence="3">The sequence shown here is derived from an EMBL/GenBank/DDBJ whole genome shotgun (WGS) entry which is preliminary data.</text>
</comment>
<dbReference type="EMBL" id="JBHRSJ010000012">
    <property type="protein sequence ID" value="MFC2971895.1"/>
    <property type="molecule type" value="Genomic_DNA"/>
</dbReference>
<keyword evidence="4" id="KW-1185">Reference proteome</keyword>
<evidence type="ECO:0000313" key="4">
    <source>
        <dbReference type="Proteomes" id="UP001595457"/>
    </source>
</evidence>
<accession>A0ABV7AS49</accession>
<organism evidence="3 4">
    <name type="scientific">Azotobacter bryophylli</name>
    <dbReference type="NCBI Taxonomy" id="1986537"/>
    <lineage>
        <taxon>Bacteria</taxon>
        <taxon>Pseudomonadati</taxon>
        <taxon>Pseudomonadota</taxon>
        <taxon>Gammaproteobacteria</taxon>
        <taxon>Pseudomonadales</taxon>
        <taxon>Pseudomonadaceae</taxon>
        <taxon>Azotobacter</taxon>
    </lineage>
</organism>
<feature type="compositionally biased region" description="Basic and acidic residues" evidence="1">
    <location>
        <begin position="23"/>
        <end position="41"/>
    </location>
</feature>
<feature type="signal peptide" evidence="2">
    <location>
        <begin position="1"/>
        <end position="20"/>
    </location>
</feature>
<protein>
    <submittedName>
        <fullName evidence="3">DUF2796 domain-containing protein</fullName>
    </submittedName>
</protein>
<dbReference type="Pfam" id="PF10986">
    <property type="entry name" value="ZrgA"/>
    <property type="match status" value="1"/>
</dbReference>
<gene>
    <name evidence="3" type="ORF">ACFOJE_06675</name>
</gene>
<dbReference type="RefSeq" id="WP_377813508.1">
    <property type="nucleotide sequence ID" value="NZ_JBHRSJ010000012.1"/>
</dbReference>
<dbReference type="InterPro" id="IPR021253">
    <property type="entry name" value="ZrgA-like"/>
</dbReference>
<feature type="chain" id="PRO_5046398220" evidence="2">
    <location>
        <begin position="21"/>
        <end position="186"/>
    </location>
</feature>
<name>A0ABV7AS49_9GAMM</name>
<feature type="region of interest" description="Disordered" evidence="1">
    <location>
        <begin position="22"/>
        <end position="41"/>
    </location>
</feature>
<dbReference type="Proteomes" id="UP001595457">
    <property type="component" value="Unassembled WGS sequence"/>
</dbReference>
<evidence type="ECO:0000256" key="1">
    <source>
        <dbReference type="SAM" id="MobiDB-lite"/>
    </source>
</evidence>
<reference evidence="4" key="1">
    <citation type="journal article" date="2019" name="Int. J. Syst. Evol. Microbiol.">
        <title>The Global Catalogue of Microorganisms (GCM) 10K type strain sequencing project: providing services to taxonomists for standard genome sequencing and annotation.</title>
        <authorList>
            <consortium name="The Broad Institute Genomics Platform"/>
            <consortium name="The Broad Institute Genome Sequencing Center for Infectious Disease"/>
            <person name="Wu L."/>
            <person name="Ma J."/>
        </authorList>
    </citation>
    <scope>NUCLEOTIDE SEQUENCE [LARGE SCALE GENOMIC DNA]</scope>
    <source>
        <strain evidence="4">KCTC 62195</strain>
    </source>
</reference>
<proteinExistence type="predicted"/>
<keyword evidence="2" id="KW-0732">Signal</keyword>
<evidence type="ECO:0000256" key="2">
    <source>
        <dbReference type="SAM" id="SignalP"/>
    </source>
</evidence>